<comment type="subcellular location">
    <subcellularLocation>
        <location evidence="1">Membrane</location>
        <topology evidence="1">Multi-pass membrane protein</topology>
    </subcellularLocation>
</comment>
<dbReference type="RefSeq" id="WP_006717747.1">
    <property type="nucleotide sequence ID" value="NZ_CP007032.1"/>
</dbReference>
<dbReference type="HOGENOM" id="CLU_1132169_0_0_9"/>
<accession>W0EC52</accession>
<dbReference type="KEGG" id="dmt:DESME_15800"/>
<dbReference type="OrthoDB" id="1795111at2"/>
<evidence type="ECO:0000313" key="6">
    <source>
        <dbReference type="EMBL" id="AHF08332.1"/>
    </source>
</evidence>
<dbReference type="InterPro" id="IPR003825">
    <property type="entry name" value="Colicin-V_CvpA"/>
</dbReference>
<proteinExistence type="predicted"/>
<feature type="transmembrane region" description="Helical" evidence="5">
    <location>
        <begin position="136"/>
        <end position="160"/>
    </location>
</feature>
<evidence type="ECO:0000256" key="2">
    <source>
        <dbReference type="ARBA" id="ARBA00022692"/>
    </source>
</evidence>
<name>W0EC52_9FIRM</name>
<organism evidence="6 7">
    <name type="scientific">Desulfitobacterium metallireducens DSM 15288</name>
    <dbReference type="NCBI Taxonomy" id="871968"/>
    <lineage>
        <taxon>Bacteria</taxon>
        <taxon>Bacillati</taxon>
        <taxon>Bacillota</taxon>
        <taxon>Clostridia</taxon>
        <taxon>Eubacteriales</taxon>
        <taxon>Desulfitobacteriaceae</taxon>
        <taxon>Desulfitobacterium</taxon>
    </lineage>
</organism>
<reference evidence="6 7" key="1">
    <citation type="submission" date="2013-12" db="EMBL/GenBank/DDBJ databases">
        <authorList>
            <consortium name="DOE Joint Genome Institute"/>
            <person name="Smidt H."/>
            <person name="Huntemann M."/>
            <person name="Han J."/>
            <person name="Chen A."/>
            <person name="Kyrpides N."/>
            <person name="Mavromatis K."/>
            <person name="Markowitz V."/>
            <person name="Palaniappan K."/>
            <person name="Ivanova N."/>
            <person name="Schaumberg A."/>
            <person name="Pati A."/>
            <person name="Liolios K."/>
            <person name="Nordberg H.P."/>
            <person name="Cantor M.N."/>
            <person name="Hua S.X."/>
            <person name="Woyke T."/>
        </authorList>
    </citation>
    <scope>NUCLEOTIDE SEQUENCE [LARGE SCALE GENOMIC DNA]</scope>
    <source>
        <strain evidence="7">DSM 15288</strain>
    </source>
</reference>
<evidence type="ECO:0000256" key="3">
    <source>
        <dbReference type="ARBA" id="ARBA00022989"/>
    </source>
</evidence>
<keyword evidence="2 5" id="KW-0812">Transmembrane</keyword>
<keyword evidence="4 5" id="KW-0472">Membrane</keyword>
<dbReference type="Pfam" id="PF02674">
    <property type="entry name" value="Colicin_V"/>
    <property type="match status" value="1"/>
</dbReference>
<evidence type="ECO:0000256" key="4">
    <source>
        <dbReference type="ARBA" id="ARBA00023136"/>
    </source>
</evidence>
<dbReference type="STRING" id="871968.DESME_15800"/>
<keyword evidence="3 5" id="KW-1133">Transmembrane helix</keyword>
<feature type="transmembrane region" description="Helical" evidence="5">
    <location>
        <begin position="172"/>
        <end position="198"/>
    </location>
</feature>
<dbReference type="eggNOG" id="COG1286">
    <property type="taxonomic scope" value="Bacteria"/>
</dbReference>
<sequence length="238" mass="26203">MNIFDILILGFLILGALQGYRKGLISGLVSLLGNLLGFYIASKEYLNLLGWLDLHTPLRQWLEPVVYRFLLPLIESQTQITQQQTLDRIFSIIPKELQGLVGSGSIPGLKSYTQNIVQTIAQNMAGVLTDNLMRMLAFLATYLAVVVILQIGVSIVLAPFGLFGRTINHGGGFFFGALSALVGIAVFVGLISPILPIFGQNQPLVLLQQAWSYSYLVQIFAGLQSFFKLELIQSLNML</sequence>
<evidence type="ECO:0000256" key="5">
    <source>
        <dbReference type="SAM" id="Phobius"/>
    </source>
</evidence>
<keyword evidence="7" id="KW-1185">Reference proteome</keyword>
<dbReference type="EMBL" id="CP007032">
    <property type="protein sequence ID" value="AHF08332.1"/>
    <property type="molecule type" value="Genomic_DNA"/>
</dbReference>
<protein>
    <submittedName>
        <fullName evidence="6">Membrane protein</fullName>
    </submittedName>
</protein>
<dbReference type="GO" id="GO:0016020">
    <property type="term" value="C:membrane"/>
    <property type="evidence" value="ECO:0007669"/>
    <property type="project" value="UniProtKB-SubCell"/>
</dbReference>
<dbReference type="AlphaFoldDB" id="W0EC52"/>
<evidence type="ECO:0000313" key="7">
    <source>
        <dbReference type="Proteomes" id="UP000010847"/>
    </source>
</evidence>
<dbReference type="GO" id="GO:0009403">
    <property type="term" value="P:toxin biosynthetic process"/>
    <property type="evidence" value="ECO:0007669"/>
    <property type="project" value="InterPro"/>
</dbReference>
<feature type="transmembrane region" description="Helical" evidence="5">
    <location>
        <begin position="210"/>
        <end position="227"/>
    </location>
</feature>
<gene>
    <name evidence="6" type="ORF">DESME_15800</name>
</gene>
<dbReference type="Proteomes" id="UP000010847">
    <property type="component" value="Chromosome"/>
</dbReference>
<evidence type="ECO:0000256" key="1">
    <source>
        <dbReference type="ARBA" id="ARBA00004141"/>
    </source>
</evidence>